<reference evidence="3" key="1">
    <citation type="journal article" date="2006" name="PLoS Biol.">
        <title>Macronuclear genome sequence of the ciliate Tetrahymena thermophila, a model eukaryote.</title>
        <authorList>
            <person name="Eisen J.A."/>
            <person name="Coyne R.S."/>
            <person name="Wu M."/>
            <person name="Wu D."/>
            <person name="Thiagarajan M."/>
            <person name="Wortman J.R."/>
            <person name="Badger J.H."/>
            <person name="Ren Q."/>
            <person name="Amedeo P."/>
            <person name="Jones K.M."/>
            <person name="Tallon L.J."/>
            <person name="Delcher A.L."/>
            <person name="Salzberg S.L."/>
            <person name="Silva J.C."/>
            <person name="Haas B.J."/>
            <person name="Majoros W.H."/>
            <person name="Farzad M."/>
            <person name="Carlton J.M."/>
            <person name="Smith R.K. Jr."/>
            <person name="Garg J."/>
            <person name="Pearlman R.E."/>
            <person name="Karrer K.M."/>
            <person name="Sun L."/>
            <person name="Manning G."/>
            <person name="Elde N.C."/>
            <person name="Turkewitz A.P."/>
            <person name="Asai D.J."/>
            <person name="Wilkes D.E."/>
            <person name="Wang Y."/>
            <person name="Cai H."/>
            <person name="Collins K."/>
            <person name="Stewart B.A."/>
            <person name="Lee S.R."/>
            <person name="Wilamowska K."/>
            <person name="Weinberg Z."/>
            <person name="Ruzzo W.L."/>
            <person name="Wloga D."/>
            <person name="Gaertig J."/>
            <person name="Frankel J."/>
            <person name="Tsao C.-C."/>
            <person name="Gorovsky M.A."/>
            <person name="Keeling P.J."/>
            <person name="Waller R.F."/>
            <person name="Patron N.J."/>
            <person name="Cherry J.M."/>
            <person name="Stover N.A."/>
            <person name="Krieger C.J."/>
            <person name="del Toro C."/>
            <person name="Ryder H.F."/>
            <person name="Williamson S.C."/>
            <person name="Barbeau R.A."/>
            <person name="Hamilton E.P."/>
            <person name="Orias E."/>
        </authorList>
    </citation>
    <scope>NUCLEOTIDE SEQUENCE [LARGE SCALE GENOMIC DNA]</scope>
    <source>
        <strain evidence="3">SB210</strain>
    </source>
</reference>
<dbReference type="InterPro" id="IPR011990">
    <property type="entry name" value="TPR-like_helical_dom_sf"/>
</dbReference>
<dbReference type="InParanoid" id="Q240R6"/>
<accession>Q240R6</accession>
<dbReference type="RefSeq" id="XP_001022593.2">
    <property type="nucleotide sequence ID" value="XM_001022593.3"/>
</dbReference>
<feature type="coiled-coil region" evidence="1">
    <location>
        <begin position="362"/>
        <end position="389"/>
    </location>
</feature>
<dbReference type="KEGG" id="tet:TTHERM_00624670"/>
<sequence length="438" mass="52120">MQSSKPSIIFVNQPEQIIDEALKSQIKKKKVEDSFDLSKILENLHAINIFESFRKYVPLSQYEQQGEEYYKLKSEQNVQKYMKLLDGTAHIIVEVRNDEGLLLNQESKDRSLKISLFNEESNHFTGYHYACLFLEEGEEAWFIFDDGYTTPFSFVNTLQSYQKDIETQSVSKVYKIKLEKLKLQVKKREFKEGQEITQEERKIIRQEEIENLKLQNQELQHKKEDITEKYFRQGKFNEAFQKYQKLEIHTENIYNKYAKFIEDTQEDIITIKALKIQIAQNKTVAAMKAKLYSKACESAQELLKLDPENQKMLYAQAKSLYKLSYFDQAYVELQQYIKKFPDDAQTKLDFEQYINTCKQKLEQSQKNQAKNYKKIFENMEQEEQKEKLRKLTQKSIDESLKQDKEIIINKILNKDGYEFNTEFDLIQNLDEDSSQNNI</sequence>
<evidence type="ECO:0000313" key="2">
    <source>
        <dbReference type="EMBL" id="EAS02348.2"/>
    </source>
</evidence>
<organism evidence="2 3">
    <name type="scientific">Tetrahymena thermophila (strain SB210)</name>
    <dbReference type="NCBI Taxonomy" id="312017"/>
    <lineage>
        <taxon>Eukaryota</taxon>
        <taxon>Sar</taxon>
        <taxon>Alveolata</taxon>
        <taxon>Ciliophora</taxon>
        <taxon>Intramacronucleata</taxon>
        <taxon>Oligohymenophorea</taxon>
        <taxon>Hymenostomatida</taxon>
        <taxon>Tetrahymenina</taxon>
        <taxon>Tetrahymenidae</taxon>
        <taxon>Tetrahymena</taxon>
    </lineage>
</organism>
<protein>
    <submittedName>
        <fullName evidence="2">Uncharacterized protein</fullName>
    </submittedName>
</protein>
<dbReference type="OMA" id="HTENIYN"/>
<dbReference type="Gene3D" id="1.25.40.10">
    <property type="entry name" value="Tetratricopeptide repeat domain"/>
    <property type="match status" value="1"/>
</dbReference>
<dbReference type="Proteomes" id="UP000009168">
    <property type="component" value="Unassembled WGS sequence"/>
</dbReference>
<name>Q240R6_TETTS</name>
<dbReference type="PANTHER" id="PTHR46512">
    <property type="entry name" value="PEPTIDYLPROLYL ISOMERASE"/>
    <property type="match status" value="1"/>
</dbReference>
<dbReference type="HOGENOM" id="CLU_626274_0_0_1"/>
<dbReference type="AlphaFoldDB" id="Q240R6"/>
<keyword evidence="3" id="KW-1185">Reference proteome</keyword>
<keyword evidence="1" id="KW-0175">Coiled coil</keyword>
<dbReference type="SUPFAM" id="SSF48452">
    <property type="entry name" value="TPR-like"/>
    <property type="match status" value="1"/>
</dbReference>
<gene>
    <name evidence="2" type="ORF">TTHERM_00624670</name>
</gene>
<evidence type="ECO:0000256" key="1">
    <source>
        <dbReference type="SAM" id="Coils"/>
    </source>
</evidence>
<dbReference type="GeneID" id="7831660"/>
<dbReference type="EMBL" id="GG662540">
    <property type="protein sequence ID" value="EAS02348.2"/>
    <property type="molecule type" value="Genomic_DNA"/>
</dbReference>
<dbReference type="STRING" id="312017.Q240R6"/>
<dbReference type="InterPro" id="IPR050754">
    <property type="entry name" value="FKBP4/5/8-like"/>
</dbReference>
<evidence type="ECO:0000313" key="3">
    <source>
        <dbReference type="Proteomes" id="UP000009168"/>
    </source>
</evidence>
<proteinExistence type="predicted"/>
<dbReference type="PANTHER" id="PTHR46512:SF9">
    <property type="entry name" value="PEPTIDYLPROLYL ISOMERASE"/>
    <property type="match status" value="1"/>
</dbReference>
<feature type="coiled-coil region" evidence="1">
    <location>
        <begin position="202"/>
        <end position="229"/>
    </location>
</feature>